<reference evidence="2 3" key="1">
    <citation type="submission" date="2014-04" db="EMBL/GenBank/DDBJ databases">
        <authorList>
            <consortium name="DOE Joint Genome Institute"/>
            <person name="Kuo A."/>
            <person name="Martino E."/>
            <person name="Perotto S."/>
            <person name="Kohler A."/>
            <person name="Nagy L.G."/>
            <person name="Floudas D."/>
            <person name="Copeland A."/>
            <person name="Barry K.W."/>
            <person name="Cichocki N."/>
            <person name="Veneault-Fourrey C."/>
            <person name="LaButti K."/>
            <person name="Lindquist E.A."/>
            <person name="Lipzen A."/>
            <person name="Lundell T."/>
            <person name="Morin E."/>
            <person name="Murat C."/>
            <person name="Sun H."/>
            <person name="Tunlid A."/>
            <person name="Henrissat B."/>
            <person name="Grigoriev I.V."/>
            <person name="Hibbett D.S."/>
            <person name="Martin F."/>
            <person name="Nordberg H.P."/>
            <person name="Cantor M.N."/>
            <person name="Hua S.X."/>
        </authorList>
    </citation>
    <scope>NUCLEOTIDE SEQUENCE [LARGE SCALE GENOMIC DNA]</scope>
    <source>
        <strain evidence="2 3">Zn</strain>
    </source>
</reference>
<name>A0A0C3CI93_OIDMZ</name>
<dbReference type="HOGENOM" id="CLU_1170939_0_0_1"/>
<sequence>MSRGLFASAWAALMGPPPPSNNGPPVLPVSEHDFHRNIKSRSQQRSTIARRHAIGSPGDQGRSSTKRALYGNYGCTVFGWPSSGGVIIRPDCDVVDLKYLGIDPFNIPTSRYTNQEIEDEFCITLQKIGGKWWRSERRWLNINLANWTPDAEPSEEEMRAVYIGWPEEGGVLVLEKEESFIPDEVGMLRMVSSMQERCHLLRDRLGAVFYEDPRAYSGFSSLYRDGNVTYKDDKVEI</sequence>
<dbReference type="OrthoDB" id="4487429at2759"/>
<dbReference type="InParanoid" id="A0A0C3CI93"/>
<dbReference type="EMBL" id="KN832880">
    <property type="protein sequence ID" value="KIM98688.1"/>
    <property type="molecule type" value="Genomic_DNA"/>
</dbReference>
<gene>
    <name evidence="2" type="ORF">OIDMADRAFT_181955</name>
</gene>
<protein>
    <submittedName>
        <fullName evidence="2">Uncharacterized protein</fullName>
    </submittedName>
</protein>
<proteinExistence type="predicted"/>
<evidence type="ECO:0000256" key="1">
    <source>
        <dbReference type="SAM" id="MobiDB-lite"/>
    </source>
</evidence>
<accession>A0A0C3CI93</accession>
<reference evidence="3" key="2">
    <citation type="submission" date="2015-01" db="EMBL/GenBank/DDBJ databases">
        <title>Evolutionary Origins and Diversification of the Mycorrhizal Mutualists.</title>
        <authorList>
            <consortium name="DOE Joint Genome Institute"/>
            <consortium name="Mycorrhizal Genomics Consortium"/>
            <person name="Kohler A."/>
            <person name="Kuo A."/>
            <person name="Nagy L.G."/>
            <person name="Floudas D."/>
            <person name="Copeland A."/>
            <person name="Barry K.W."/>
            <person name="Cichocki N."/>
            <person name="Veneault-Fourrey C."/>
            <person name="LaButti K."/>
            <person name="Lindquist E.A."/>
            <person name="Lipzen A."/>
            <person name="Lundell T."/>
            <person name="Morin E."/>
            <person name="Murat C."/>
            <person name="Riley R."/>
            <person name="Ohm R."/>
            <person name="Sun H."/>
            <person name="Tunlid A."/>
            <person name="Henrissat B."/>
            <person name="Grigoriev I.V."/>
            <person name="Hibbett D.S."/>
            <person name="Martin F."/>
        </authorList>
    </citation>
    <scope>NUCLEOTIDE SEQUENCE [LARGE SCALE GENOMIC DNA]</scope>
    <source>
        <strain evidence="3">Zn</strain>
    </source>
</reference>
<evidence type="ECO:0000313" key="2">
    <source>
        <dbReference type="EMBL" id="KIM98688.1"/>
    </source>
</evidence>
<organism evidence="2 3">
    <name type="scientific">Oidiodendron maius (strain Zn)</name>
    <dbReference type="NCBI Taxonomy" id="913774"/>
    <lineage>
        <taxon>Eukaryota</taxon>
        <taxon>Fungi</taxon>
        <taxon>Dikarya</taxon>
        <taxon>Ascomycota</taxon>
        <taxon>Pezizomycotina</taxon>
        <taxon>Leotiomycetes</taxon>
        <taxon>Leotiomycetes incertae sedis</taxon>
        <taxon>Myxotrichaceae</taxon>
        <taxon>Oidiodendron</taxon>
    </lineage>
</organism>
<evidence type="ECO:0000313" key="3">
    <source>
        <dbReference type="Proteomes" id="UP000054321"/>
    </source>
</evidence>
<dbReference type="Proteomes" id="UP000054321">
    <property type="component" value="Unassembled WGS sequence"/>
</dbReference>
<dbReference type="AlphaFoldDB" id="A0A0C3CI93"/>
<keyword evidence="3" id="KW-1185">Reference proteome</keyword>
<feature type="region of interest" description="Disordered" evidence="1">
    <location>
        <begin position="39"/>
        <end position="65"/>
    </location>
</feature>